<evidence type="ECO:0000256" key="1">
    <source>
        <dbReference type="SAM" id="MobiDB-lite"/>
    </source>
</evidence>
<feature type="compositionally biased region" description="Low complexity" evidence="1">
    <location>
        <begin position="10"/>
        <end position="30"/>
    </location>
</feature>
<dbReference type="AlphaFoldDB" id="Q6K375"/>
<dbReference type="EMBL" id="AP005725">
    <property type="protein sequence ID" value="BAD22443.1"/>
    <property type="molecule type" value="Genomic_DNA"/>
</dbReference>
<dbReference type="EMBL" id="AP005680">
    <property type="protein sequence ID" value="BAD22362.1"/>
    <property type="molecule type" value="Genomic_DNA"/>
</dbReference>
<evidence type="ECO:0000313" key="4">
    <source>
        <dbReference type="Proteomes" id="UP000000763"/>
    </source>
</evidence>
<reference evidence="4" key="4">
    <citation type="journal article" date="2008" name="Nucleic Acids Res.">
        <title>The rice annotation project database (RAP-DB): 2008 update.</title>
        <authorList>
            <consortium name="The rice annotation project (RAP)"/>
        </authorList>
    </citation>
    <scope>GENOME REANNOTATION</scope>
    <source>
        <strain evidence="4">cv. Nipponbare</strain>
    </source>
</reference>
<reference evidence="3" key="2">
    <citation type="submission" date="2002-09" db="EMBL/GenBank/DDBJ databases">
        <title>Oryza sativa nipponbare(GA3) genomic DNA, chromosome 9, BAC clone:OSJNBa0025H18.</title>
        <authorList>
            <person name="Sasaki T."/>
            <person name="Matsumoto T."/>
            <person name="Katayose Y."/>
        </authorList>
    </citation>
    <scope>NUCLEOTIDE SEQUENCE</scope>
</reference>
<evidence type="ECO:0000313" key="3">
    <source>
        <dbReference type="EMBL" id="BAD22443.1"/>
    </source>
</evidence>
<proteinExistence type="predicted"/>
<gene>
    <name evidence="2" type="ORF">OJ1352_A10.2</name>
    <name evidence="3" type="ORF">OSJNBa0025H18.33</name>
</gene>
<reference evidence="4" key="3">
    <citation type="journal article" date="2005" name="Nature">
        <title>The map-based sequence of the rice genome.</title>
        <authorList>
            <consortium name="International rice genome sequencing project (IRGSP)"/>
            <person name="Matsumoto T."/>
            <person name="Wu J."/>
            <person name="Kanamori H."/>
            <person name="Katayose Y."/>
            <person name="Fujisawa M."/>
            <person name="Namiki N."/>
            <person name="Mizuno H."/>
            <person name="Yamamoto K."/>
            <person name="Antonio B.A."/>
            <person name="Baba T."/>
            <person name="Sakata K."/>
            <person name="Nagamura Y."/>
            <person name="Aoki H."/>
            <person name="Arikawa K."/>
            <person name="Arita K."/>
            <person name="Bito T."/>
            <person name="Chiden Y."/>
            <person name="Fujitsuka N."/>
            <person name="Fukunaka R."/>
            <person name="Hamada M."/>
            <person name="Harada C."/>
            <person name="Hayashi A."/>
            <person name="Hijishita S."/>
            <person name="Honda M."/>
            <person name="Hosokawa S."/>
            <person name="Ichikawa Y."/>
            <person name="Idonuma A."/>
            <person name="Iijima M."/>
            <person name="Ikeda M."/>
            <person name="Ikeno M."/>
            <person name="Ito K."/>
            <person name="Ito S."/>
            <person name="Ito T."/>
            <person name="Ito Y."/>
            <person name="Ito Y."/>
            <person name="Iwabuchi A."/>
            <person name="Kamiya K."/>
            <person name="Karasawa W."/>
            <person name="Kurita K."/>
            <person name="Katagiri S."/>
            <person name="Kikuta A."/>
            <person name="Kobayashi H."/>
            <person name="Kobayashi N."/>
            <person name="Machita K."/>
            <person name="Maehara T."/>
            <person name="Masukawa M."/>
            <person name="Mizubayashi T."/>
            <person name="Mukai Y."/>
            <person name="Nagasaki H."/>
            <person name="Nagata Y."/>
            <person name="Naito S."/>
            <person name="Nakashima M."/>
            <person name="Nakama Y."/>
            <person name="Nakamichi Y."/>
            <person name="Nakamura M."/>
            <person name="Meguro A."/>
            <person name="Negishi M."/>
            <person name="Ohta I."/>
            <person name="Ohta T."/>
            <person name="Okamoto M."/>
            <person name="Ono N."/>
            <person name="Saji S."/>
            <person name="Sakaguchi M."/>
            <person name="Sakai K."/>
            <person name="Shibata M."/>
            <person name="Shimokawa T."/>
            <person name="Song J."/>
            <person name="Takazaki Y."/>
            <person name="Terasawa K."/>
            <person name="Tsugane M."/>
            <person name="Tsuji K."/>
            <person name="Ueda S."/>
            <person name="Waki K."/>
            <person name="Yamagata H."/>
            <person name="Yamamoto M."/>
            <person name="Yamamoto S."/>
            <person name="Yamane H."/>
            <person name="Yoshiki S."/>
            <person name="Yoshihara R."/>
            <person name="Yukawa K."/>
            <person name="Zhong H."/>
            <person name="Yano M."/>
            <person name="Yuan Q."/>
            <person name="Ouyang S."/>
            <person name="Liu J."/>
            <person name="Jones K.M."/>
            <person name="Gansberger K."/>
            <person name="Moffat K."/>
            <person name="Hill J."/>
            <person name="Bera J."/>
            <person name="Fadrosh D."/>
            <person name="Jin S."/>
            <person name="Johri S."/>
            <person name="Kim M."/>
            <person name="Overton L."/>
            <person name="Reardon M."/>
            <person name="Tsitrin T."/>
            <person name="Vuong H."/>
            <person name="Weaver B."/>
            <person name="Ciecko A."/>
            <person name="Tallon L."/>
            <person name="Jackson J."/>
            <person name="Pai G."/>
            <person name="Aken S.V."/>
            <person name="Utterback T."/>
            <person name="Reidmuller S."/>
            <person name="Feldblyum T."/>
            <person name="Hsiao J."/>
            <person name="Zismann V."/>
            <person name="Iobst S."/>
            <person name="de Vazeille A.R."/>
            <person name="Buell C.R."/>
            <person name="Ying K."/>
            <person name="Li Y."/>
            <person name="Lu T."/>
            <person name="Huang Y."/>
            <person name="Zhao Q."/>
            <person name="Feng Q."/>
            <person name="Zhang L."/>
            <person name="Zhu J."/>
            <person name="Weng Q."/>
            <person name="Mu J."/>
            <person name="Lu Y."/>
            <person name="Fan D."/>
            <person name="Liu Y."/>
            <person name="Guan J."/>
            <person name="Zhang Y."/>
            <person name="Yu S."/>
            <person name="Liu X."/>
            <person name="Zhang Y."/>
            <person name="Hong G."/>
            <person name="Han B."/>
            <person name="Choisne N."/>
            <person name="Demange N."/>
            <person name="Orjeda G."/>
            <person name="Samain S."/>
            <person name="Cattolico L."/>
            <person name="Pelletier E."/>
            <person name="Couloux A."/>
            <person name="Segurens B."/>
            <person name="Wincker P."/>
            <person name="D'Hont A."/>
            <person name="Scarpelli C."/>
            <person name="Weissenbach J."/>
            <person name="Salanoubat M."/>
            <person name="Quetier F."/>
            <person name="Yu Y."/>
            <person name="Kim H.R."/>
            <person name="Rambo T."/>
            <person name="Currie J."/>
            <person name="Collura K."/>
            <person name="Luo M."/>
            <person name="Yang T."/>
            <person name="Ammiraju J.S.S."/>
            <person name="Engler F."/>
            <person name="Soderlund C."/>
            <person name="Wing R.A."/>
            <person name="Palmer L.E."/>
            <person name="de la Bastide M."/>
            <person name="Spiegel L."/>
            <person name="Nascimento L."/>
            <person name="Zutavern T."/>
            <person name="O'Shaughnessy A."/>
            <person name="Dike S."/>
            <person name="Dedhia N."/>
            <person name="Preston R."/>
            <person name="Balija V."/>
            <person name="McCombie W.R."/>
            <person name="Chow T."/>
            <person name="Chen H."/>
            <person name="Chung M."/>
            <person name="Chen C."/>
            <person name="Shaw J."/>
            <person name="Wu H."/>
            <person name="Hsiao K."/>
            <person name="Chao Y."/>
            <person name="Chu M."/>
            <person name="Cheng C."/>
            <person name="Hour A."/>
            <person name="Lee P."/>
            <person name="Lin S."/>
            <person name="Lin Y."/>
            <person name="Liou J."/>
            <person name="Liu S."/>
            <person name="Hsing Y."/>
            <person name="Raghuvanshi S."/>
            <person name="Mohanty A."/>
            <person name="Bharti A.K."/>
            <person name="Gaur A."/>
            <person name="Gupta V."/>
            <person name="Kumar D."/>
            <person name="Ravi V."/>
            <person name="Vij S."/>
            <person name="Kapur A."/>
            <person name="Khurana P."/>
            <person name="Khurana P."/>
            <person name="Khurana J.P."/>
            <person name="Tyagi A.K."/>
            <person name="Gaikwad K."/>
            <person name="Singh A."/>
            <person name="Dalal V."/>
            <person name="Srivastava S."/>
            <person name="Dixit A."/>
            <person name="Pal A.K."/>
            <person name="Ghazi I.A."/>
            <person name="Yadav M."/>
            <person name="Pandit A."/>
            <person name="Bhargava A."/>
            <person name="Sureshbabu K."/>
            <person name="Batra K."/>
            <person name="Sharma T.R."/>
            <person name="Mohapatra T."/>
            <person name="Singh N.K."/>
            <person name="Messing J."/>
            <person name="Nelson A.B."/>
            <person name="Fuks G."/>
            <person name="Kavchok S."/>
            <person name="Keizer G."/>
            <person name="Linton E."/>
            <person name="Llaca V."/>
            <person name="Song R."/>
            <person name="Tanyolac B."/>
            <person name="Young S."/>
            <person name="Ho-Il K."/>
            <person name="Hahn J.H."/>
            <person name="Sangsakoo G."/>
            <person name="Vanavichit A."/>
            <person name="de Mattos Luiz.A.T."/>
            <person name="Zimmer P.D."/>
            <person name="Malone G."/>
            <person name="Dellagostin O."/>
            <person name="de Oliveira A.C."/>
            <person name="Bevan M."/>
            <person name="Bancroft I."/>
            <person name="Minx P."/>
            <person name="Cordum H."/>
            <person name="Wilson R."/>
            <person name="Cheng Z."/>
            <person name="Jin W."/>
            <person name="Jiang J."/>
            <person name="Leong S.A."/>
            <person name="Iwama H."/>
            <person name="Gojobori T."/>
            <person name="Itoh T."/>
            <person name="Niimura Y."/>
            <person name="Fujii Y."/>
            <person name="Habara T."/>
            <person name="Sakai H."/>
            <person name="Sato Y."/>
            <person name="Wilson G."/>
            <person name="Kumar K."/>
            <person name="McCouch S."/>
            <person name="Juretic N."/>
            <person name="Hoen D."/>
            <person name="Wright S."/>
            <person name="Bruskiewich R."/>
            <person name="Bureau T."/>
            <person name="Miyao A."/>
            <person name="Hirochika H."/>
            <person name="Nishikawa T."/>
            <person name="Kadowaki K."/>
            <person name="Sugiura M."/>
            <person name="Burr B."/>
            <person name="Sasaki T."/>
        </authorList>
    </citation>
    <scope>NUCLEOTIDE SEQUENCE [LARGE SCALE GENOMIC DNA]</scope>
    <source>
        <strain evidence="4">cv. Nipponbare</strain>
    </source>
</reference>
<sequence>MRKERRRWRPGAAAAAAPRSRATSGPRGRVVGSGAGGGAGEGRYLARSWIRCPGLKPETKEHCKPGLLWVFSSSECYSQFIQSL</sequence>
<accession>Q6K375</accession>
<dbReference type="Proteomes" id="UP000000763">
    <property type="component" value="Chromosome 9"/>
</dbReference>
<feature type="compositionally biased region" description="Gly residues" evidence="1">
    <location>
        <begin position="31"/>
        <end position="41"/>
    </location>
</feature>
<reference evidence="2" key="1">
    <citation type="submission" date="2002-09" db="EMBL/GenBank/DDBJ databases">
        <title>Oryza sativa nipponbare(GA3) genomic DNA, chromosome 9, BAC clone:OJ1352_A10.</title>
        <authorList>
            <person name="Sasaki T."/>
            <person name="Matsumoto T."/>
            <person name="Hattori M."/>
            <person name="Sakaki Y."/>
            <person name="Katayose Y."/>
        </authorList>
    </citation>
    <scope>NUCLEOTIDE SEQUENCE</scope>
</reference>
<feature type="region of interest" description="Disordered" evidence="1">
    <location>
        <begin position="1"/>
        <end position="41"/>
    </location>
</feature>
<name>Q6K375_ORYSJ</name>
<organism evidence="3 4">
    <name type="scientific">Oryza sativa subsp. japonica</name>
    <name type="common">Rice</name>
    <dbReference type="NCBI Taxonomy" id="39947"/>
    <lineage>
        <taxon>Eukaryota</taxon>
        <taxon>Viridiplantae</taxon>
        <taxon>Streptophyta</taxon>
        <taxon>Embryophyta</taxon>
        <taxon>Tracheophyta</taxon>
        <taxon>Spermatophyta</taxon>
        <taxon>Magnoliopsida</taxon>
        <taxon>Liliopsida</taxon>
        <taxon>Poales</taxon>
        <taxon>Poaceae</taxon>
        <taxon>BOP clade</taxon>
        <taxon>Oryzoideae</taxon>
        <taxon>Oryzeae</taxon>
        <taxon>Oryzinae</taxon>
        <taxon>Oryza</taxon>
        <taxon>Oryza sativa</taxon>
    </lineage>
</organism>
<evidence type="ECO:0000313" key="2">
    <source>
        <dbReference type="EMBL" id="BAD22362.1"/>
    </source>
</evidence>
<protein>
    <submittedName>
        <fullName evidence="3">Uncharacterized protein</fullName>
    </submittedName>
</protein>